<accession>A0ACC0ASZ2</accession>
<evidence type="ECO:0000313" key="2">
    <source>
        <dbReference type="Proteomes" id="UP001060085"/>
    </source>
</evidence>
<comment type="caution">
    <text evidence="1">The sequence shown here is derived from an EMBL/GenBank/DDBJ whole genome shotgun (WGS) entry which is preliminary data.</text>
</comment>
<sequence>MNEKLCSCGKCQEYTLLCSNALAVCKDNGTRLDAYVADIYSKSEVENGVQDIIIHCPDPYSSINTGTDLGTGTDKIHPLYSPTKDGVGFVYQQNPTATRNSLRNFSWRRKVHASLKTKSLQQLEISMTFSLMFFIDLALCAKLQFQSCGGLCFVKNLAEFLENFNIWANRYLFKRPTRYTSLPLWQNRKRTSGKLKATCNPTTMEQEFRLSKYVGVEEPFITLKVPNTLRKDTYLAAFFSC</sequence>
<keyword evidence="2" id="KW-1185">Reference proteome</keyword>
<proteinExistence type="predicted"/>
<name>A0ACC0ASZ2_CATRO</name>
<evidence type="ECO:0000313" key="1">
    <source>
        <dbReference type="EMBL" id="KAI5663465.1"/>
    </source>
</evidence>
<organism evidence="1 2">
    <name type="scientific">Catharanthus roseus</name>
    <name type="common">Madagascar periwinkle</name>
    <name type="synonym">Vinca rosea</name>
    <dbReference type="NCBI Taxonomy" id="4058"/>
    <lineage>
        <taxon>Eukaryota</taxon>
        <taxon>Viridiplantae</taxon>
        <taxon>Streptophyta</taxon>
        <taxon>Embryophyta</taxon>
        <taxon>Tracheophyta</taxon>
        <taxon>Spermatophyta</taxon>
        <taxon>Magnoliopsida</taxon>
        <taxon>eudicotyledons</taxon>
        <taxon>Gunneridae</taxon>
        <taxon>Pentapetalae</taxon>
        <taxon>asterids</taxon>
        <taxon>lamiids</taxon>
        <taxon>Gentianales</taxon>
        <taxon>Apocynaceae</taxon>
        <taxon>Rauvolfioideae</taxon>
        <taxon>Vinceae</taxon>
        <taxon>Catharanthinae</taxon>
        <taxon>Catharanthus</taxon>
    </lineage>
</organism>
<protein>
    <submittedName>
        <fullName evidence="1">Uncharacterized protein</fullName>
    </submittedName>
</protein>
<dbReference type="EMBL" id="CM044705">
    <property type="protein sequence ID" value="KAI5663465.1"/>
    <property type="molecule type" value="Genomic_DNA"/>
</dbReference>
<dbReference type="Proteomes" id="UP001060085">
    <property type="component" value="Linkage Group LG05"/>
</dbReference>
<gene>
    <name evidence="1" type="ORF">M9H77_22788</name>
</gene>
<reference evidence="2" key="1">
    <citation type="journal article" date="2023" name="Nat. Plants">
        <title>Single-cell RNA sequencing provides a high-resolution roadmap for understanding the multicellular compartmentation of specialized metabolism.</title>
        <authorList>
            <person name="Sun S."/>
            <person name="Shen X."/>
            <person name="Li Y."/>
            <person name="Li Y."/>
            <person name="Wang S."/>
            <person name="Li R."/>
            <person name="Zhang H."/>
            <person name="Shen G."/>
            <person name="Guo B."/>
            <person name="Wei J."/>
            <person name="Xu J."/>
            <person name="St-Pierre B."/>
            <person name="Chen S."/>
            <person name="Sun C."/>
        </authorList>
    </citation>
    <scope>NUCLEOTIDE SEQUENCE [LARGE SCALE GENOMIC DNA]</scope>
</reference>